<dbReference type="AlphaFoldDB" id="A0A392NRN3"/>
<evidence type="ECO:0000313" key="2">
    <source>
        <dbReference type="Proteomes" id="UP000265520"/>
    </source>
</evidence>
<keyword evidence="2" id="KW-1185">Reference proteome</keyword>
<proteinExistence type="predicted"/>
<name>A0A392NRN3_9FABA</name>
<sequence length="114" mass="13108">MDDLIISSDIFTQALEKMVDDTVTVDEPKRNLPPFITPRILNKIKIKPLTRPAKPLKPIYRRPYYFIVDSEPDDELLQGQVCYDFKNLSDMRNDAFVFPSDVDAEAEALKAKFG</sequence>
<accession>A0A392NRN3</accession>
<reference evidence="1 2" key="1">
    <citation type="journal article" date="2018" name="Front. Plant Sci.">
        <title>Red Clover (Trifolium pratense) and Zigzag Clover (T. medium) - A Picture of Genomic Similarities and Differences.</title>
        <authorList>
            <person name="Dluhosova J."/>
            <person name="Istvanek J."/>
            <person name="Nedelnik J."/>
            <person name="Repkova J."/>
        </authorList>
    </citation>
    <scope>NUCLEOTIDE SEQUENCE [LARGE SCALE GENOMIC DNA]</scope>
    <source>
        <strain evidence="2">cv. 10/8</strain>
        <tissue evidence="1">Leaf</tissue>
    </source>
</reference>
<dbReference type="Proteomes" id="UP000265520">
    <property type="component" value="Unassembled WGS sequence"/>
</dbReference>
<dbReference type="EMBL" id="LXQA010047179">
    <property type="protein sequence ID" value="MCI01809.1"/>
    <property type="molecule type" value="Genomic_DNA"/>
</dbReference>
<protein>
    <submittedName>
        <fullName evidence="1">Uncharacterized protein</fullName>
    </submittedName>
</protein>
<evidence type="ECO:0000313" key="1">
    <source>
        <dbReference type="EMBL" id="MCI01809.1"/>
    </source>
</evidence>
<comment type="caution">
    <text evidence="1">The sequence shown here is derived from an EMBL/GenBank/DDBJ whole genome shotgun (WGS) entry which is preliminary data.</text>
</comment>
<organism evidence="1 2">
    <name type="scientific">Trifolium medium</name>
    <dbReference type="NCBI Taxonomy" id="97028"/>
    <lineage>
        <taxon>Eukaryota</taxon>
        <taxon>Viridiplantae</taxon>
        <taxon>Streptophyta</taxon>
        <taxon>Embryophyta</taxon>
        <taxon>Tracheophyta</taxon>
        <taxon>Spermatophyta</taxon>
        <taxon>Magnoliopsida</taxon>
        <taxon>eudicotyledons</taxon>
        <taxon>Gunneridae</taxon>
        <taxon>Pentapetalae</taxon>
        <taxon>rosids</taxon>
        <taxon>fabids</taxon>
        <taxon>Fabales</taxon>
        <taxon>Fabaceae</taxon>
        <taxon>Papilionoideae</taxon>
        <taxon>50 kb inversion clade</taxon>
        <taxon>NPAAA clade</taxon>
        <taxon>Hologalegina</taxon>
        <taxon>IRL clade</taxon>
        <taxon>Trifolieae</taxon>
        <taxon>Trifolium</taxon>
    </lineage>
</organism>